<dbReference type="Pfam" id="PF22000">
    <property type="entry name" value="DUF6929"/>
    <property type="match status" value="1"/>
</dbReference>
<accession>A0A1I6P0C6</accession>
<evidence type="ECO:0000313" key="1">
    <source>
        <dbReference type="EMBL" id="SFS33663.1"/>
    </source>
</evidence>
<evidence type="ECO:0000313" key="2">
    <source>
        <dbReference type="Proteomes" id="UP000198785"/>
    </source>
</evidence>
<keyword evidence="2" id="KW-1185">Reference proteome</keyword>
<reference evidence="1 2" key="1">
    <citation type="submission" date="2016-10" db="EMBL/GenBank/DDBJ databases">
        <authorList>
            <person name="de Groot N.N."/>
        </authorList>
    </citation>
    <scope>NUCLEOTIDE SEQUENCE [LARGE SCALE GENOMIC DNA]</scope>
    <source>
        <strain evidence="1 2">DSM 22789</strain>
    </source>
</reference>
<name>A0A1I6P0C6_9SPHI</name>
<dbReference type="SUPFAM" id="SSF101898">
    <property type="entry name" value="NHL repeat"/>
    <property type="match status" value="1"/>
</dbReference>
<gene>
    <name evidence="1" type="ORF">SAMN05660206_101210</name>
</gene>
<dbReference type="EMBL" id="FOZZ01000001">
    <property type="protein sequence ID" value="SFS33663.1"/>
    <property type="molecule type" value="Genomic_DNA"/>
</dbReference>
<dbReference type="AlphaFoldDB" id="A0A1I6P0C6"/>
<dbReference type="STRING" id="683125.SAMN05660206_101210"/>
<dbReference type="InterPro" id="IPR053851">
    <property type="entry name" value="DUF6929"/>
</dbReference>
<organism evidence="1 2">
    <name type="scientific">Sphingobacterium wenxiniae</name>
    <dbReference type="NCBI Taxonomy" id="683125"/>
    <lineage>
        <taxon>Bacteria</taxon>
        <taxon>Pseudomonadati</taxon>
        <taxon>Bacteroidota</taxon>
        <taxon>Sphingobacteriia</taxon>
        <taxon>Sphingobacteriales</taxon>
        <taxon>Sphingobacteriaceae</taxon>
        <taxon>Sphingobacterium</taxon>
    </lineage>
</organism>
<protein>
    <submittedName>
        <fullName evidence="1">Uncharacterized protein</fullName>
    </submittedName>
</protein>
<sequence>MLKIEGILLICLLLLGINDLSKMKFILEFFVLITGLGAASGLSYKDDKLYIVSDNSNYLYEYHIPSHKLDRHLLLDMDGQNEQVQKKDKLDIEAIAMHQEGIYLLFSSGSKPNRSLVFDVNPDDLSYIGKNENKETYGNLREHLHIGEDDFNIEGAVFYDNGLLLFNRGNGPNEMNGIIKLVEKDGKTIPTFIPIKLPEINGQTAGFTDATLVEDKIYFLAAAEGGNSSYEDGKVSGSQIGIINAGDLTLEKTETISDKHKFEGITLYHSTAEEHIFLLCDDPDNDVHESTIYQLKVKR</sequence>
<dbReference type="Proteomes" id="UP000198785">
    <property type="component" value="Unassembled WGS sequence"/>
</dbReference>
<proteinExistence type="predicted"/>